<evidence type="ECO:0000256" key="3">
    <source>
        <dbReference type="SAM" id="Coils"/>
    </source>
</evidence>
<dbReference type="AlphaFoldDB" id="A0AAW0P7Z1"/>
<proteinExistence type="inferred from homology"/>
<name>A0AAW0P7Z1_9GOBI</name>
<evidence type="ECO:0000313" key="6">
    <source>
        <dbReference type="Proteomes" id="UP001460270"/>
    </source>
</evidence>
<feature type="coiled-coil region" evidence="3">
    <location>
        <begin position="291"/>
        <end position="328"/>
    </location>
</feature>
<dbReference type="Proteomes" id="UP001460270">
    <property type="component" value="Unassembled WGS sequence"/>
</dbReference>
<dbReference type="PANTHER" id="PTHR32046:SF11">
    <property type="entry name" value="IMMUNE-ASSOCIATED NUCLEOTIDE-BINDING PROTEIN 10-LIKE"/>
    <property type="match status" value="1"/>
</dbReference>
<feature type="domain" description="AIG1-type G" evidence="4">
    <location>
        <begin position="57"/>
        <end position="213"/>
    </location>
</feature>
<keyword evidence="6" id="KW-1185">Reference proteome</keyword>
<keyword evidence="3" id="KW-0175">Coiled coil</keyword>
<dbReference type="InterPro" id="IPR027417">
    <property type="entry name" value="P-loop_NTPase"/>
</dbReference>
<evidence type="ECO:0000256" key="2">
    <source>
        <dbReference type="ARBA" id="ARBA00022741"/>
    </source>
</evidence>
<dbReference type="GO" id="GO:0005525">
    <property type="term" value="F:GTP binding"/>
    <property type="evidence" value="ECO:0007669"/>
    <property type="project" value="InterPro"/>
</dbReference>
<dbReference type="PANTHER" id="PTHR32046">
    <property type="entry name" value="G DOMAIN-CONTAINING PROTEIN"/>
    <property type="match status" value="1"/>
</dbReference>
<dbReference type="SUPFAM" id="SSF52540">
    <property type="entry name" value="P-loop containing nucleoside triphosphate hydrolases"/>
    <property type="match status" value="2"/>
</dbReference>
<dbReference type="Gene3D" id="3.40.50.300">
    <property type="entry name" value="P-loop containing nucleotide triphosphate hydrolases"/>
    <property type="match status" value="1"/>
</dbReference>
<accession>A0AAW0P7Z1</accession>
<comment type="caution">
    <text evidence="5">The sequence shown here is derived from an EMBL/GenBank/DDBJ whole genome shotgun (WGS) entry which is preliminary data.</text>
</comment>
<evidence type="ECO:0000259" key="4">
    <source>
        <dbReference type="Pfam" id="PF04548"/>
    </source>
</evidence>
<dbReference type="EMBL" id="JBBPFD010000007">
    <property type="protein sequence ID" value="KAK7919328.1"/>
    <property type="molecule type" value="Genomic_DNA"/>
</dbReference>
<keyword evidence="2" id="KW-0547">Nucleotide-binding</keyword>
<dbReference type="Pfam" id="PF04548">
    <property type="entry name" value="AIG1"/>
    <property type="match status" value="1"/>
</dbReference>
<sequence length="527" mass="60268">MAEALRSTIEKSTKIDNGPPIRYQLQLKRDNLDKKKDEESKLRKFTYGECEHKYLKKTILLVGATGSGKSTLVNVLVNYVMGVEFTDRLWFEAVSDESPGTESQTSAVSVYEVFGFEGTVVPYSLTIIDTPGYGHTEGIENDEMIIKLLQDLFCLPGVVDTVNAVGLVMKATENRLDERTAYIFNSVTSLFGKDMEQNIVIMITHSSGRKAKDALKALKDAKILCATQKNEPVYFQFDNCQKQTIEDDSDDDEAAKQAFMKSSKGMKKFTTFLETTKPQSLKATVEVMKERIRLTACIQNLKERVKELEMKQTAITKNKEELSRYKQQMEENKDFTVEIDVTYKEPEPINAWWDNKAVTCKKCEENCHHPGCTWVWSPNWCEVMKDGKCTSCSGKCPVEDHEKDKFRYVTKTKTITQTLNEMQKKYKKNKDMTETVTTLLQALENEKSQLQQAKVKCLDEAFDLLEKLEKIALNVDSVSTCVHLEFLIEKMENGDDEKLQKLTRMRDQMSKKIKAATKYFSKLSLKS</sequence>
<gene>
    <name evidence="5" type="ORF">WMY93_010612</name>
</gene>
<dbReference type="InterPro" id="IPR006703">
    <property type="entry name" value="G_AIG1"/>
</dbReference>
<evidence type="ECO:0000256" key="1">
    <source>
        <dbReference type="ARBA" id="ARBA00008535"/>
    </source>
</evidence>
<organism evidence="5 6">
    <name type="scientific">Mugilogobius chulae</name>
    <name type="common">yellowstripe goby</name>
    <dbReference type="NCBI Taxonomy" id="88201"/>
    <lineage>
        <taxon>Eukaryota</taxon>
        <taxon>Metazoa</taxon>
        <taxon>Chordata</taxon>
        <taxon>Craniata</taxon>
        <taxon>Vertebrata</taxon>
        <taxon>Euteleostomi</taxon>
        <taxon>Actinopterygii</taxon>
        <taxon>Neopterygii</taxon>
        <taxon>Teleostei</taxon>
        <taxon>Neoteleostei</taxon>
        <taxon>Acanthomorphata</taxon>
        <taxon>Gobiaria</taxon>
        <taxon>Gobiiformes</taxon>
        <taxon>Gobioidei</taxon>
        <taxon>Gobiidae</taxon>
        <taxon>Gobionellinae</taxon>
        <taxon>Mugilogobius</taxon>
    </lineage>
</organism>
<comment type="similarity">
    <text evidence="1">Belongs to the TRAFAC class TrmE-Era-EngA-EngB-Septin-like GTPase superfamily. AIG1/Toc34/Toc159-like paraseptin GTPase family. IAN subfamily.</text>
</comment>
<feature type="coiled-coil region" evidence="3">
    <location>
        <begin position="433"/>
        <end position="460"/>
    </location>
</feature>
<protein>
    <recommendedName>
        <fullName evidence="4">AIG1-type G domain-containing protein</fullName>
    </recommendedName>
</protein>
<reference evidence="6" key="1">
    <citation type="submission" date="2024-04" db="EMBL/GenBank/DDBJ databases">
        <title>Salinicola lusitanus LLJ914,a marine bacterium isolated from the Okinawa Trough.</title>
        <authorList>
            <person name="Li J."/>
        </authorList>
    </citation>
    <scope>NUCLEOTIDE SEQUENCE [LARGE SCALE GENOMIC DNA]</scope>
</reference>
<evidence type="ECO:0000313" key="5">
    <source>
        <dbReference type="EMBL" id="KAK7919328.1"/>
    </source>
</evidence>